<evidence type="ECO:0000256" key="5">
    <source>
        <dbReference type="RuleBase" id="RU003582"/>
    </source>
</evidence>
<sequence>MSAAQDIEKLSAKFGENVVGTKEFRGEHTINVKLGVLHEVLATAKKEMGYEMIIDISSLDHFGEDPRFEMVYELVTVDDSKHLRVKSKVSEDEEVPTATDIWLGADWHEREVYDMMGIRFSGHPDLRRILMWEGYPFYPLRKDFPLAGRPSEMPDVAFTGIAPLEGGPFVTSPGTQDSVKREPRARVVK</sequence>
<dbReference type="NCBIfam" id="TIGR01961">
    <property type="entry name" value="NuoC_fam"/>
    <property type="match status" value="1"/>
</dbReference>
<dbReference type="Pfam" id="PF00329">
    <property type="entry name" value="Complex1_30kDa"/>
    <property type="match status" value="1"/>
</dbReference>
<evidence type="ECO:0000256" key="2">
    <source>
        <dbReference type="ARBA" id="ARBA00022448"/>
    </source>
</evidence>
<keyword evidence="9" id="KW-1185">Reference proteome</keyword>
<dbReference type="GO" id="GO:0048038">
    <property type="term" value="F:quinone binding"/>
    <property type="evidence" value="ECO:0007669"/>
    <property type="project" value="UniProtKB-KW"/>
</dbReference>
<keyword evidence="3" id="KW-0472">Membrane</keyword>
<evidence type="ECO:0000256" key="4">
    <source>
        <dbReference type="RuleBase" id="RU003456"/>
    </source>
</evidence>
<evidence type="ECO:0000313" key="8">
    <source>
        <dbReference type="EMBL" id="QJE94632.1"/>
    </source>
</evidence>
<keyword evidence="3" id="KW-0830">Ubiquinone</keyword>
<dbReference type="EMBL" id="CP051774">
    <property type="protein sequence ID" value="QJE94632.1"/>
    <property type="molecule type" value="Genomic_DNA"/>
</dbReference>
<dbReference type="PANTHER" id="PTHR10884:SF14">
    <property type="entry name" value="NADH DEHYDROGENASE [UBIQUINONE] IRON-SULFUR PROTEIN 3, MITOCHONDRIAL"/>
    <property type="match status" value="1"/>
</dbReference>
<keyword evidence="3 4" id="KW-0520">NAD</keyword>
<evidence type="ECO:0000256" key="6">
    <source>
        <dbReference type="SAM" id="MobiDB-lite"/>
    </source>
</evidence>
<keyword evidence="3 4" id="KW-1278">Translocase</keyword>
<dbReference type="Proteomes" id="UP000501812">
    <property type="component" value="Chromosome"/>
</dbReference>
<dbReference type="KEGG" id="luo:HHL09_02150"/>
<dbReference type="InterPro" id="IPR010218">
    <property type="entry name" value="NADH_DH_suC"/>
</dbReference>
<dbReference type="GO" id="GO:0008137">
    <property type="term" value="F:NADH dehydrogenase (ubiquinone) activity"/>
    <property type="evidence" value="ECO:0007669"/>
    <property type="project" value="InterPro"/>
</dbReference>
<feature type="domain" description="NADH:ubiquinone oxidoreductase 30kDa subunit" evidence="7">
    <location>
        <begin position="32"/>
        <end position="149"/>
    </location>
</feature>
<comment type="subunit">
    <text evidence="3">NDH-1 is composed of 14 different subunits. Subunits NuoB, C, D, E, F, and G constitute the peripheral sector of the complex.</text>
</comment>
<comment type="function">
    <text evidence="3">NDH-1 shuttles electrons from NADH, via FMN and iron-sulfur (Fe-S) centers, to quinones in the respiratory chain. The immediate electron acceptor for the enzyme in this species is believed to be ubiquinone. Couples the redox reaction to proton translocation (for every two electrons transferred, four hydrogen ions are translocated across the cytoplasmic membrane), and thus conserves the redox energy in a proton gradient.</text>
</comment>
<accession>A0A858RD24</accession>
<dbReference type="RefSeq" id="WP_169452853.1">
    <property type="nucleotide sequence ID" value="NZ_CP051774.1"/>
</dbReference>
<keyword evidence="3" id="KW-1003">Cell membrane</keyword>
<evidence type="ECO:0000259" key="7">
    <source>
        <dbReference type="Pfam" id="PF00329"/>
    </source>
</evidence>
<dbReference type="GO" id="GO:0050136">
    <property type="term" value="F:NADH dehydrogenase (quinone) (non-electrogenic) activity"/>
    <property type="evidence" value="ECO:0007669"/>
    <property type="project" value="UniProtKB-UniRule"/>
</dbReference>
<evidence type="ECO:0000256" key="1">
    <source>
        <dbReference type="ARBA" id="ARBA00007569"/>
    </source>
</evidence>
<dbReference type="EC" id="7.1.1.-" evidence="3"/>
<dbReference type="GO" id="GO:0005886">
    <property type="term" value="C:plasma membrane"/>
    <property type="evidence" value="ECO:0007669"/>
    <property type="project" value="UniProtKB-SubCell"/>
</dbReference>
<dbReference type="PROSITE" id="PS00542">
    <property type="entry name" value="COMPLEX1_30K"/>
    <property type="match status" value="1"/>
</dbReference>
<dbReference type="InterPro" id="IPR037232">
    <property type="entry name" value="NADH_quin_OxRdtase_su_C/D-like"/>
</dbReference>
<comment type="catalytic activity">
    <reaction evidence="3 5">
        <text>a quinone + NADH + 5 H(+)(in) = a quinol + NAD(+) + 4 H(+)(out)</text>
        <dbReference type="Rhea" id="RHEA:57888"/>
        <dbReference type="ChEBI" id="CHEBI:15378"/>
        <dbReference type="ChEBI" id="CHEBI:24646"/>
        <dbReference type="ChEBI" id="CHEBI:57540"/>
        <dbReference type="ChEBI" id="CHEBI:57945"/>
        <dbReference type="ChEBI" id="CHEBI:132124"/>
    </reaction>
</comment>
<dbReference type="InterPro" id="IPR001268">
    <property type="entry name" value="NADH_UbQ_OxRdtase_30kDa_su"/>
</dbReference>
<feature type="region of interest" description="Disordered" evidence="6">
    <location>
        <begin position="167"/>
        <end position="189"/>
    </location>
</feature>
<dbReference type="AlphaFoldDB" id="A0A858RD24"/>
<dbReference type="HAMAP" id="MF_01357">
    <property type="entry name" value="NDH1_NuoC"/>
    <property type="match status" value="1"/>
</dbReference>
<evidence type="ECO:0000313" key="9">
    <source>
        <dbReference type="Proteomes" id="UP000501812"/>
    </source>
</evidence>
<reference evidence="8 9" key="1">
    <citation type="submission" date="2020-04" db="EMBL/GenBank/DDBJ databases">
        <title>Luteolibacter sp. G-1-1-1 isolated from soil.</title>
        <authorList>
            <person name="Dahal R.H."/>
        </authorList>
    </citation>
    <scope>NUCLEOTIDE SEQUENCE [LARGE SCALE GENOMIC DNA]</scope>
    <source>
        <strain evidence="8 9">G-1-1-1</strain>
    </source>
</reference>
<name>A0A858RD24_9BACT</name>
<comment type="similarity">
    <text evidence="1 3 4">Belongs to the complex I 30 kDa subunit family.</text>
</comment>
<comment type="subcellular location">
    <subcellularLocation>
        <location evidence="3">Cell membrane</location>
        <topology evidence="3">Peripheral membrane protein</topology>
        <orientation evidence="3">Cytoplasmic side</orientation>
    </subcellularLocation>
</comment>
<dbReference type="SUPFAM" id="SSF143243">
    <property type="entry name" value="Nqo5-like"/>
    <property type="match status" value="1"/>
</dbReference>
<dbReference type="Gene3D" id="3.30.460.80">
    <property type="entry name" value="NADH:ubiquinone oxidoreductase, 30kDa subunit"/>
    <property type="match status" value="1"/>
</dbReference>
<dbReference type="PANTHER" id="PTHR10884">
    <property type="entry name" value="NADH DEHYDROGENASE UBIQUINONE IRON-SULFUR PROTEIN 3"/>
    <property type="match status" value="1"/>
</dbReference>
<organism evidence="8 9">
    <name type="scientific">Luteolibacter luteus</name>
    <dbReference type="NCBI Taxonomy" id="2728835"/>
    <lineage>
        <taxon>Bacteria</taxon>
        <taxon>Pseudomonadati</taxon>
        <taxon>Verrucomicrobiota</taxon>
        <taxon>Verrucomicrobiia</taxon>
        <taxon>Verrucomicrobiales</taxon>
        <taxon>Verrucomicrobiaceae</taxon>
        <taxon>Luteolibacter</taxon>
    </lineage>
</organism>
<gene>
    <name evidence="3" type="primary">nuoC</name>
    <name evidence="8" type="ORF">HHL09_02150</name>
</gene>
<evidence type="ECO:0000256" key="3">
    <source>
        <dbReference type="HAMAP-Rule" id="MF_01357"/>
    </source>
</evidence>
<dbReference type="InterPro" id="IPR020396">
    <property type="entry name" value="NADH_UbQ_OxRdtase_CS"/>
</dbReference>
<proteinExistence type="inferred from homology"/>
<keyword evidence="2 3" id="KW-0813">Transport</keyword>
<feature type="compositionally biased region" description="Basic and acidic residues" evidence="6">
    <location>
        <begin position="178"/>
        <end position="189"/>
    </location>
</feature>
<protein>
    <recommendedName>
        <fullName evidence="3">NADH-quinone oxidoreductase subunit C</fullName>
        <ecNumber evidence="3">7.1.1.-</ecNumber>
    </recommendedName>
    <alternativeName>
        <fullName evidence="3">NADH dehydrogenase I subunit C</fullName>
    </alternativeName>
    <alternativeName>
        <fullName evidence="3">NDH-1 subunit C</fullName>
    </alternativeName>
</protein>
<keyword evidence="3 5" id="KW-0874">Quinone</keyword>